<reference evidence="1 2" key="1">
    <citation type="journal article" date="2019" name="Sci. Rep.">
        <title>Orb-weaving spider Araneus ventricosus genome elucidates the spidroin gene catalogue.</title>
        <authorList>
            <person name="Kono N."/>
            <person name="Nakamura H."/>
            <person name="Ohtoshi R."/>
            <person name="Moran D.A.P."/>
            <person name="Shinohara A."/>
            <person name="Yoshida Y."/>
            <person name="Fujiwara M."/>
            <person name="Mori M."/>
            <person name="Tomita M."/>
            <person name="Arakawa K."/>
        </authorList>
    </citation>
    <scope>NUCLEOTIDE SEQUENCE [LARGE SCALE GENOMIC DNA]</scope>
</reference>
<sequence length="71" mass="8197">MKCEVRNKEGYEEYIADSTSSLLQTPFRYRTVVTTPDGNDYNCGTGLWLLYKRVERAMKQSRLRTHSCTGA</sequence>
<accession>A0A4Y2APE6</accession>
<evidence type="ECO:0000313" key="2">
    <source>
        <dbReference type="Proteomes" id="UP000499080"/>
    </source>
</evidence>
<dbReference type="AlphaFoldDB" id="A0A4Y2APE6"/>
<dbReference type="Proteomes" id="UP000499080">
    <property type="component" value="Unassembled WGS sequence"/>
</dbReference>
<gene>
    <name evidence="1" type="ORF">AVEN_226578_1</name>
</gene>
<protein>
    <submittedName>
        <fullName evidence="1">Uncharacterized protein</fullName>
    </submittedName>
</protein>
<proteinExistence type="predicted"/>
<evidence type="ECO:0000313" key="1">
    <source>
        <dbReference type="EMBL" id="GBL81638.1"/>
    </source>
</evidence>
<name>A0A4Y2APE6_ARAVE</name>
<keyword evidence="2" id="KW-1185">Reference proteome</keyword>
<comment type="caution">
    <text evidence="1">The sequence shown here is derived from an EMBL/GenBank/DDBJ whole genome shotgun (WGS) entry which is preliminary data.</text>
</comment>
<dbReference type="EMBL" id="BGPR01081118">
    <property type="protein sequence ID" value="GBL81638.1"/>
    <property type="molecule type" value="Genomic_DNA"/>
</dbReference>
<organism evidence="1 2">
    <name type="scientific">Araneus ventricosus</name>
    <name type="common">Orbweaver spider</name>
    <name type="synonym">Epeira ventricosa</name>
    <dbReference type="NCBI Taxonomy" id="182803"/>
    <lineage>
        <taxon>Eukaryota</taxon>
        <taxon>Metazoa</taxon>
        <taxon>Ecdysozoa</taxon>
        <taxon>Arthropoda</taxon>
        <taxon>Chelicerata</taxon>
        <taxon>Arachnida</taxon>
        <taxon>Araneae</taxon>
        <taxon>Araneomorphae</taxon>
        <taxon>Entelegynae</taxon>
        <taxon>Araneoidea</taxon>
        <taxon>Araneidae</taxon>
        <taxon>Araneus</taxon>
    </lineage>
</organism>